<evidence type="ECO:0000313" key="1">
    <source>
        <dbReference type="EMBL" id="SOC43150.1"/>
    </source>
</evidence>
<proteinExistence type="predicted"/>
<gene>
    <name evidence="1" type="ORF">SAMN05878391_1904</name>
</gene>
<dbReference type="EMBL" id="OBQF01000004">
    <property type="protein sequence ID" value="SOC43150.1"/>
    <property type="molecule type" value="Genomic_DNA"/>
</dbReference>
<protein>
    <submittedName>
        <fullName evidence="1">Uncharacterized protein</fullName>
    </submittedName>
</protein>
<organism evidence="1 2">
    <name type="scientific">Salinicoccus kekensis</name>
    <dbReference type="NCBI Taxonomy" id="714307"/>
    <lineage>
        <taxon>Bacteria</taxon>
        <taxon>Bacillati</taxon>
        <taxon>Bacillota</taxon>
        <taxon>Bacilli</taxon>
        <taxon>Bacillales</taxon>
        <taxon>Staphylococcaceae</taxon>
        <taxon>Salinicoccus</taxon>
    </lineage>
</organism>
<sequence length="34" mass="3712">MKKARRLVTVIALTGILTIVGTKSLPVDPILYVM</sequence>
<keyword evidence="2" id="KW-1185">Reference proteome</keyword>
<evidence type="ECO:0000313" key="2">
    <source>
        <dbReference type="Proteomes" id="UP000219412"/>
    </source>
</evidence>
<name>A0A285UMQ7_9STAP</name>
<dbReference type="AlphaFoldDB" id="A0A285UMQ7"/>
<dbReference type="Proteomes" id="UP000219412">
    <property type="component" value="Unassembled WGS sequence"/>
</dbReference>
<reference evidence="2" key="1">
    <citation type="submission" date="2017-08" db="EMBL/GenBank/DDBJ databases">
        <authorList>
            <person name="Varghese N."/>
            <person name="Submissions S."/>
        </authorList>
    </citation>
    <scope>NUCLEOTIDE SEQUENCE [LARGE SCALE GENOMIC DNA]</scope>
    <source>
        <strain evidence="2">DSM 23173</strain>
    </source>
</reference>
<accession>A0A285UMQ7</accession>